<keyword evidence="2" id="KW-1185">Reference proteome</keyword>
<sequence length="178" mass="20066">MYKPPHVLSHKSAWQCHDVFIWCTASHRLALGWHVRNDSPITVSTVYHWITSAVEAWYHGYGWEEAESYSLFPIKVQPNDVLTYSEIIVPGDYGLYAIGDLRLYYFFQPTHLFSGMEHVVKANSPGLSAKALLTPSIIQQALNRDCQCLFSGAVPSCDSDMLSATWIFPPFLGHKAST</sequence>
<organism evidence="1 2">
    <name type="scientific">Macrolepiota fuliginosa MF-IS2</name>
    <dbReference type="NCBI Taxonomy" id="1400762"/>
    <lineage>
        <taxon>Eukaryota</taxon>
        <taxon>Fungi</taxon>
        <taxon>Dikarya</taxon>
        <taxon>Basidiomycota</taxon>
        <taxon>Agaricomycotina</taxon>
        <taxon>Agaricomycetes</taxon>
        <taxon>Agaricomycetidae</taxon>
        <taxon>Agaricales</taxon>
        <taxon>Agaricineae</taxon>
        <taxon>Agaricaceae</taxon>
        <taxon>Macrolepiota</taxon>
    </lineage>
</organism>
<name>A0A9P5X4S4_9AGAR</name>
<dbReference type="OrthoDB" id="3263651at2759"/>
<gene>
    <name evidence="1" type="ORF">P691DRAFT_796025</name>
</gene>
<proteinExistence type="predicted"/>
<accession>A0A9P5X4S4</accession>
<protein>
    <submittedName>
        <fullName evidence="1">Uncharacterized protein</fullName>
    </submittedName>
</protein>
<reference evidence="1" key="1">
    <citation type="submission" date="2020-11" db="EMBL/GenBank/DDBJ databases">
        <authorList>
            <consortium name="DOE Joint Genome Institute"/>
            <person name="Ahrendt S."/>
            <person name="Riley R."/>
            <person name="Andreopoulos W."/>
            <person name="Labutti K."/>
            <person name="Pangilinan J."/>
            <person name="Ruiz-Duenas F.J."/>
            <person name="Barrasa J.M."/>
            <person name="Sanchez-Garcia M."/>
            <person name="Camarero S."/>
            <person name="Miyauchi S."/>
            <person name="Serrano A."/>
            <person name="Linde D."/>
            <person name="Babiker R."/>
            <person name="Drula E."/>
            <person name="Ayuso-Fernandez I."/>
            <person name="Pacheco R."/>
            <person name="Padilla G."/>
            <person name="Ferreira P."/>
            <person name="Barriuso J."/>
            <person name="Kellner H."/>
            <person name="Castanera R."/>
            <person name="Alfaro M."/>
            <person name="Ramirez L."/>
            <person name="Pisabarro A.G."/>
            <person name="Kuo A."/>
            <person name="Tritt A."/>
            <person name="Lipzen A."/>
            <person name="He G."/>
            <person name="Yan M."/>
            <person name="Ng V."/>
            <person name="Cullen D."/>
            <person name="Martin F."/>
            <person name="Rosso M.-N."/>
            <person name="Henrissat B."/>
            <person name="Hibbett D."/>
            <person name="Martinez A.T."/>
            <person name="Grigoriev I.V."/>
        </authorList>
    </citation>
    <scope>NUCLEOTIDE SEQUENCE</scope>
    <source>
        <strain evidence="1">MF-IS2</strain>
    </source>
</reference>
<dbReference type="Proteomes" id="UP000807342">
    <property type="component" value="Unassembled WGS sequence"/>
</dbReference>
<evidence type="ECO:0000313" key="2">
    <source>
        <dbReference type="Proteomes" id="UP000807342"/>
    </source>
</evidence>
<dbReference type="EMBL" id="MU151345">
    <property type="protein sequence ID" value="KAF9444828.1"/>
    <property type="molecule type" value="Genomic_DNA"/>
</dbReference>
<dbReference type="AlphaFoldDB" id="A0A9P5X4S4"/>
<evidence type="ECO:0000313" key="1">
    <source>
        <dbReference type="EMBL" id="KAF9444828.1"/>
    </source>
</evidence>
<comment type="caution">
    <text evidence="1">The sequence shown here is derived from an EMBL/GenBank/DDBJ whole genome shotgun (WGS) entry which is preliminary data.</text>
</comment>